<dbReference type="AlphaFoldDB" id="A0AAP0I0D0"/>
<proteinExistence type="predicted"/>
<sequence length="116" mass="13333">MEARLDQIQEELKKISAIAISTGELRSEVRSMFKGLNRRLDEFLRHRGIESTGTWEQQIEDLDLVATKLYLTVDDPDLEMQHSFDFKSVVKSKIRRVASQIEAPHSTPRSTTFKVG</sequence>
<comment type="caution">
    <text evidence="1">The sequence shown here is derived from an EMBL/GenBank/DDBJ whole genome shotgun (WGS) entry which is preliminary data.</text>
</comment>
<dbReference type="Proteomes" id="UP001419268">
    <property type="component" value="Unassembled WGS sequence"/>
</dbReference>
<protein>
    <submittedName>
        <fullName evidence="1">Uncharacterized protein</fullName>
    </submittedName>
</protein>
<name>A0AAP0I0D0_9MAGN</name>
<organism evidence="1 2">
    <name type="scientific">Stephania cephalantha</name>
    <dbReference type="NCBI Taxonomy" id="152367"/>
    <lineage>
        <taxon>Eukaryota</taxon>
        <taxon>Viridiplantae</taxon>
        <taxon>Streptophyta</taxon>
        <taxon>Embryophyta</taxon>
        <taxon>Tracheophyta</taxon>
        <taxon>Spermatophyta</taxon>
        <taxon>Magnoliopsida</taxon>
        <taxon>Ranunculales</taxon>
        <taxon>Menispermaceae</taxon>
        <taxon>Menispermoideae</taxon>
        <taxon>Cissampelideae</taxon>
        <taxon>Stephania</taxon>
    </lineage>
</organism>
<accession>A0AAP0I0D0</accession>
<dbReference type="EMBL" id="JBBNAG010000009">
    <property type="protein sequence ID" value="KAK9104757.1"/>
    <property type="molecule type" value="Genomic_DNA"/>
</dbReference>
<keyword evidence="2" id="KW-1185">Reference proteome</keyword>
<evidence type="ECO:0000313" key="2">
    <source>
        <dbReference type="Proteomes" id="UP001419268"/>
    </source>
</evidence>
<reference evidence="1 2" key="1">
    <citation type="submission" date="2024-01" db="EMBL/GenBank/DDBJ databases">
        <title>Genome assemblies of Stephania.</title>
        <authorList>
            <person name="Yang L."/>
        </authorList>
    </citation>
    <scope>NUCLEOTIDE SEQUENCE [LARGE SCALE GENOMIC DNA]</scope>
    <source>
        <strain evidence="1">JXDWG</strain>
        <tissue evidence="1">Leaf</tissue>
    </source>
</reference>
<gene>
    <name evidence="1" type="ORF">Scep_021601</name>
</gene>
<evidence type="ECO:0000313" key="1">
    <source>
        <dbReference type="EMBL" id="KAK9104757.1"/>
    </source>
</evidence>